<dbReference type="AlphaFoldDB" id="A0A4Q9FRX8"/>
<accession>A0A4Q9FRX8</accession>
<reference evidence="2 3" key="1">
    <citation type="journal article" date="2015" name="Int. J. Syst. Evol. Microbiol.">
        <title>Hyunsoonleella pacifica sp. nov., isolated from seawater of South Pacific Gyre.</title>
        <authorList>
            <person name="Gao X."/>
            <person name="Zhang Z."/>
            <person name="Dai X."/>
            <person name="Zhang X.H."/>
        </authorList>
    </citation>
    <scope>NUCLEOTIDE SEQUENCE [LARGE SCALE GENOMIC DNA]</scope>
    <source>
        <strain evidence="2 3">SW033</strain>
    </source>
</reference>
<gene>
    <name evidence="2" type="ORF">EYD46_01155</name>
</gene>
<keyword evidence="1" id="KW-0732">Signal</keyword>
<name>A0A4Q9FRX8_9FLAO</name>
<proteinExistence type="predicted"/>
<comment type="caution">
    <text evidence="2">The sequence shown here is derived from an EMBL/GenBank/DDBJ whole genome shotgun (WGS) entry which is preliminary data.</text>
</comment>
<sequence>MKKTFIILILLGHALTTTAQDTQKNNLQNSSIEQSIFGIQTGFAGFWLHNELRLSNQIALRTELGLDAYDNDDFYPDTGFLLATVLTVEPRWYYNLNKRKSQSKSITGNSGNFFSLKSSLRLEDLLIEFGDDEDVKMVNNFSIIPTWGIRRILGKHFNYEAGAGIGYIHFFAKDAGFSKDKGEVAINLHLRIGYWF</sequence>
<organism evidence="2 3">
    <name type="scientific">Hyunsoonleella pacifica</name>
    <dbReference type="NCBI Taxonomy" id="1080224"/>
    <lineage>
        <taxon>Bacteria</taxon>
        <taxon>Pseudomonadati</taxon>
        <taxon>Bacteroidota</taxon>
        <taxon>Flavobacteriia</taxon>
        <taxon>Flavobacteriales</taxon>
        <taxon>Flavobacteriaceae</taxon>
    </lineage>
</organism>
<evidence type="ECO:0000256" key="1">
    <source>
        <dbReference type="SAM" id="SignalP"/>
    </source>
</evidence>
<protein>
    <recommendedName>
        <fullName evidence="4">DUF3575 domain-containing protein</fullName>
    </recommendedName>
</protein>
<feature type="chain" id="PRO_5020352299" description="DUF3575 domain-containing protein" evidence="1">
    <location>
        <begin position="20"/>
        <end position="196"/>
    </location>
</feature>
<evidence type="ECO:0000313" key="3">
    <source>
        <dbReference type="Proteomes" id="UP000292372"/>
    </source>
</evidence>
<dbReference type="OrthoDB" id="883248at2"/>
<evidence type="ECO:0000313" key="2">
    <source>
        <dbReference type="EMBL" id="TBN18703.1"/>
    </source>
</evidence>
<dbReference type="Proteomes" id="UP000292372">
    <property type="component" value="Unassembled WGS sequence"/>
</dbReference>
<dbReference type="RefSeq" id="WP_130935221.1">
    <property type="nucleotide sequence ID" value="NZ_BMEE01000001.1"/>
</dbReference>
<evidence type="ECO:0008006" key="4">
    <source>
        <dbReference type="Google" id="ProtNLM"/>
    </source>
</evidence>
<keyword evidence="3" id="KW-1185">Reference proteome</keyword>
<feature type="signal peptide" evidence="1">
    <location>
        <begin position="1"/>
        <end position="19"/>
    </location>
</feature>
<dbReference type="EMBL" id="SIRS01000001">
    <property type="protein sequence ID" value="TBN18703.1"/>
    <property type="molecule type" value="Genomic_DNA"/>
</dbReference>